<evidence type="ECO:0000259" key="6">
    <source>
        <dbReference type="Pfam" id="PF08479"/>
    </source>
</evidence>
<dbReference type="InterPro" id="IPR035251">
    <property type="entry name" value="ShlB_POTRA"/>
</dbReference>
<dbReference type="Pfam" id="PF17287">
    <property type="entry name" value="POTRA_3"/>
    <property type="match status" value="1"/>
</dbReference>
<keyword evidence="1" id="KW-1134">Transmembrane beta strand</keyword>
<dbReference type="Pfam" id="PF03865">
    <property type="entry name" value="ShlB"/>
    <property type="match status" value="1"/>
</dbReference>
<reference evidence="9" key="1">
    <citation type="journal article" date="2019" name="Int. J. Syst. Evol. Microbiol.">
        <title>The Global Catalogue of Microorganisms (GCM) 10K type strain sequencing project: providing services to taxonomists for standard genome sequencing and annotation.</title>
        <authorList>
            <consortium name="The Broad Institute Genomics Platform"/>
            <consortium name="The Broad Institute Genome Sequencing Center for Infectious Disease"/>
            <person name="Wu L."/>
            <person name="Ma J."/>
        </authorList>
    </citation>
    <scope>NUCLEOTIDE SEQUENCE [LARGE SCALE GENOMIC DNA]</scope>
    <source>
        <strain evidence="9">KCTC 23701</strain>
    </source>
</reference>
<dbReference type="Proteomes" id="UP000604737">
    <property type="component" value="Unassembled WGS sequence"/>
</dbReference>
<gene>
    <name evidence="8" type="ORF">GCM10007350_06760</name>
</gene>
<comment type="caution">
    <text evidence="8">The sequence shown here is derived from an EMBL/GenBank/DDBJ whole genome shotgun (WGS) entry which is preliminary data.</text>
</comment>
<evidence type="ECO:0000256" key="4">
    <source>
        <dbReference type="SAM" id="MobiDB-lite"/>
    </source>
</evidence>
<evidence type="ECO:0000259" key="5">
    <source>
        <dbReference type="Pfam" id="PF03865"/>
    </source>
</evidence>
<dbReference type="RefSeq" id="WP_189458755.1">
    <property type="nucleotide sequence ID" value="NZ_BMYO01000002.1"/>
</dbReference>
<dbReference type="Pfam" id="PF08479">
    <property type="entry name" value="POTRA_2"/>
    <property type="match status" value="1"/>
</dbReference>
<dbReference type="InterPro" id="IPR027282">
    <property type="entry name" value="TPS"/>
</dbReference>
<feature type="domain" description="ShlB POTRA" evidence="7">
    <location>
        <begin position="155"/>
        <end position="207"/>
    </location>
</feature>
<keyword evidence="9" id="KW-1185">Reference proteome</keyword>
<protein>
    <submittedName>
        <fullName evidence="8">Activator/secretion protein</fullName>
    </submittedName>
</protein>
<feature type="domain" description="Haemolysin activator HlyB C-terminal" evidence="5">
    <location>
        <begin position="212"/>
        <end position="527"/>
    </location>
</feature>
<feature type="domain" description="Polypeptide-transport-associated ShlB-type" evidence="6">
    <location>
        <begin position="95"/>
        <end position="153"/>
    </location>
</feature>
<keyword evidence="2" id="KW-0812">Transmembrane</keyword>
<evidence type="ECO:0000313" key="9">
    <source>
        <dbReference type="Proteomes" id="UP000604737"/>
    </source>
</evidence>
<dbReference type="EMBL" id="BMYO01000002">
    <property type="protein sequence ID" value="GHD57845.1"/>
    <property type="molecule type" value="Genomic_DNA"/>
</dbReference>
<evidence type="ECO:0000313" key="8">
    <source>
        <dbReference type="EMBL" id="GHD57845.1"/>
    </source>
</evidence>
<feature type="region of interest" description="Disordered" evidence="4">
    <location>
        <begin position="23"/>
        <end position="44"/>
    </location>
</feature>
<dbReference type="InterPro" id="IPR051544">
    <property type="entry name" value="TPS_OM_transporter"/>
</dbReference>
<name>A0ABQ3GZQ0_9NEIS</name>
<dbReference type="PANTHER" id="PTHR34597">
    <property type="entry name" value="SLR1661 PROTEIN"/>
    <property type="match status" value="1"/>
</dbReference>
<organism evidence="8 9">
    <name type="scientific">Jeongeupia chitinilytica</name>
    <dbReference type="NCBI Taxonomy" id="1041641"/>
    <lineage>
        <taxon>Bacteria</taxon>
        <taxon>Pseudomonadati</taxon>
        <taxon>Pseudomonadota</taxon>
        <taxon>Betaproteobacteria</taxon>
        <taxon>Neisseriales</taxon>
        <taxon>Chitinibacteraceae</taxon>
        <taxon>Jeongeupia</taxon>
    </lineage>
</organism>
<evidence type="ECO:0000256" key="1">
    <source>
        <dbReference type="ARBA" id="ARBA00022452"/>
    </source>
</evidence>
<evidence type="ECO:0000259" key="7">
    <source>
        <dbReference type="Pfam" id="PF17287"/>
    </source>
</evidence>
<accession>A0ABQ3GZQ0</accession>
<keyword evidence="3" id="KW-0998">Cell outer membrane</keyword>
<dbReference type="PIRSF" id="PIRSF029745">
    <property type="entry name" value="FhaC"/>
    <property type="match status" value="1"/>
</dbReference>
<dbReference type="PANTHER" id="PTHR34597:SF3">
    <property type="entry name" value="OUTER MEMBRANE TRANSPORTER CDIB"/>
    <property type="match status" value="1"/>
</dbReference>
<dbReference type="InterPro" id="IPR005565">
    <property type="entry name" value="Hemolysn_activator_HlyB_C"/>
</dbReference>
<evidence type="ECO:0000256" key="2">
    <source>
        <dbReference type="ARBA" id="ARBA00022692"/>
    </source>
</evidence>
<proteinExistence type="predicted"/>
<feature type="compositionally biased region" description="Basic and acidic residues" evidence="4">
    <location>
        <begin position="29"/>
        <end position="39"/>
    </location>
</feature>
<dbReference type="InterPro" id="IPR013686">
    <property type="entry name" value="Polypept-transport_assoc_ShlB"/>
</dbReference>
<dbReference type="Gene3D" id="2.40.160.50">
    <property type="entry name" value="membrane protein fhac: a member of the omp85/tpsb transporter family"/>
    <property type="match status" value="1"/>
</dbReference>
<dbReference type="Gene3D" id="3.10.20.310">
    <property type="entry name" value="membrane protein fhac"/>
    <property type="match status" value="1"/>
</dbReference>
<keyword evidence="1" id="KW-0472">Membrane</keyword>
<sequence length="567" mass="62347">MAAFSLITHFAYAIPQGDEQIIRQQQRQQDQERQDRLSEPRVVLPTPEVAASGDSFPVEKNCFPVTLVALDVPSHALDALQLTGAGRLLDGDFYWLRQTANGYAGRCIGAKGVEYVAKQLTQQLLDHGYITSRVLVPEQDLSTGVLALTVMPGWIGEIRFADPSLYGTWRSAFPTGKGRLLNLRDLEQGLEQMKRVPSQDVDMQIVPGKVAGESDVVIAIKRGKPWKVVATLDDTGSHATGKLQAGVSLSLDNPLGLNDLLNIGYTHDADVNRGGLGTLGKSMYYSVPWGYWTLTATANESRYHQTIAGVAQDFVSSGISDNMAVRVSRLVYRDQSTQFSLQAQTGKRISHSFIDDTEIEVQRRANSFAEVGFNYRRFWGQAQLDLTGAWRKGVPWFGAMQDFPAEGDNVPTFYYQLQSVDATLVLPFRVADVPLQYTGTFHGQTTRDALYFTDDLSIGSRFTVRGFDGESSLTAEKGFYWRNELGVPLWRSGQSLYVGLDYGQVYGPNAIHLPGTKLAGAVLGLRGGSGGVAGSVSYDVFVGWPLYRPEGFGDGKPTTGFQLVYQY</sequence>
<evidence type="ECO:0000256" key="3">
    <source>
        <dbReference type="ARBA" id="ARBA00023237"/>
    </source>
</evidence>